<dbReference type="InterPro" id="IPR010172">
    <property type="entry name" value="CRISPR-assoc_prot_TM1791"/>
</dbReference>
<keyword evidence="4" id="KW-1185">Reference proteome</keyword>
<dbReference type="InterPro" id="IPR005537">
    <property type="entry name" value="RAMP_III_fam"/>
</dbReference>
<dbReference type="EMBL" id="JADFUA010000014">
    <property type="protein sequence ID" value="MBE9610823.1"/>
    <property type="molecule type" value="Genomic_DNA"/>
</dbReference>
<dbReference type="GO" id="GO:0051607">
    <property type="term" value="P:defense response to virus"/>
    <property type="evidence" value="ECO:0007669"/>
    <property type="project" value="UniProtKB-KW"/>
</dbReference>
<protein>
    <submittedName>
        <fullName evidence="3">Type III-B CRISPR module RAMP protein Cmr6</fullName>
    </submittedName>
</protein>
<dbReference type="Proteomes" id="UP000604481">
    <property type="component" value="Unassembled WGS sequence"/>
</dbReference>
<reference evidence="3 4" key="1">
    <citation type="submission" date="2020-10" db="EMBL/GenBank/DDBJ databases">
        <title>The genome sequence of Chitinilyticum litopenaei 4Y14.</title>
        <authorList>
            <person name="Liu Y."/>
        </authorList>
    </citation>
    <scope>NUCLEOTIDE SEQUENCE [LARGE SCALE GENOMIC DNA]</scope>
    <source>
        <strain evidence="3 4">4Y14</strain>
    </source>
</reference>
<keyword evidence="1" id="KW-0051">Antiviral defense</keyword>
<dbReference type="PANTHER" id="PTHR39965">
    <property type="entry name" value="CRISPR SYSTEM CMR SUBUNIT CMR6"/>
    <property type="match status" value="1"/>
</dbReference>
<organism evidence="3 4">
    <name type="scientific">Chitinilyticum piscinae</name>
    <dbReference type="NCBI Taxonomy" id="2866724"/>
    <lineage>
        <taxon>Bacteria</taxon>
        <taxon>Pseudomonadati</taxon>
        <taxon>Pseudomonadota</taxon>
        <taxon>Betaproteobacteria</taxon>
        <taxon>Neisseriales</taxon>
        <taxon>Chitinibacteraceae</taxon>
        <taxon>Chitinilyticum</taxon>
    </lineage>
</organism>
<dbReference type="RefSeq" id="WP_194117371.1">
    <property type="nucleotide sequence ID" value="NZ_JADFUA010000014.1"/>
</dbReference>
<dbReference type="PANTHER" id="PTHR39965:SF1">
    <property type="entry name" value="CRISPR SYSTEM CMR SUBUNIT CMR6"/>
    <property type="match status" value="1"/>
</dbReference>
<comment type="caution">
    <text evidence="3">The sequence shown here is derived from an EMBL/GenBank/DDBJ whole genome shotgun (WGS) entry which is preliminary data.</text>
</comment>
<evidence type="ECO:0000313" key="4">
    <source>
        <dbReference type="Proteomes" id="UP000604481"/>
    </source>
</evidence>
<evidence type="ECO:0000313" key="3">
    <source>
        <dbReference type="EMBL" id="MBE9610823.1"/>
    </source>
</evidence>
<name>A0A8J7G3N3_9NEIS</name>
<evidence type="ECO:0000256" key="1">
    <source>
        <dbReference type="ARBA" id="ARBA00023118"/>
    </source>
</evidence>
<gene>
    <name evidence="3" type="primary">cmr6</name>
    <name evidence="3" type="ORF">INR99_15900</name>
</gene>
<feature type="domain" description="CRISPR type III-associated protein" evidence="2">
    <location>
        <begin position="47"/>
        <end position="236"/>
    </location>
</feature>
<dbReference type="NCBIfam" id="TIGR01898">
    <property type="entry name" value="cas_TM1791_cmr6"/>
    <property type="match status" value="1"/>
</dbReference>
<proteinExistence type="predicted"/>
<sequence length="336" mass="36735">MGDEGKRQWLETVQGPQGSKEQLQASAQRFESLGKALGAEVRDFKGDWHFATGLGLSHPVENGMTWHHTLGVPYLPASSVKGLLRGWVEAWMEHASETERNTLINRWFGAVKGANDAETDAAGGLIFFDALPLAPVHLASDVMTPHMGKWYEQGGEIRSERDFADKAPADWHSPVPVPFLVVKKPEFRFMIAPRLTGNAASDTQARQDTTAAMQQLTLALEWMGAGAKTAAGYGRFFNEEDLKSKKLHESGIATGGEVWENAKVSWNIGKSAMTILSAAGDKLSLTLPKSKETLETLSETAQKRLKDGKKHLVVKATVEKLGNQYSLISLTELPPS</sequence>
<dbReference type="AlphaFoldDB" id="A0A8J7G3N3"/>
<accession>A0A8J7G3N3</accession>
<dbReference type="Pfam" id="PF03787">
    <property type="entry name" value="RAMPs"/>
    <property type="match status" value="1"/>
</dbReference>
<evidence type="ECO:0000259" key="2">
    <source>
        <dbReference type="Pfam" id="PF03787"/>
    </source>
</evidence>